<evidence type="ECO:0000256" key="2">
    <source>
        <dbReference type="ARBA" id="ARBA00005551"/>
    </source>
</evidence>
<gene>
    <name evidence="9" type="ORF">BHW43_08280</name>
</gene>
<evidence type="ECO:0000256" key="4">
    <source>
        <dbReference type="ARBA" id="ARBA00022692"/>
    </source>
</evidence>
<keyword evidence="3" id="KW-0813">Transport</keyword>
<evidence type="ECO:0000256" key="6">
    <source>
        <dbReference type="ARBA" id="ARBA00023136"/>
    </source>
</evidence>
<dbReference type="Pfam" id="PF02080">
    <property type="entry name" value="TrkA_C"/>
    <property type="match status" value="2"/>
</dbReference>
<dbReference type="PANTHER" id="PTHR42751:SF3">
    <property type="entry name" value="SODIUM_GLUTAMATE SYMPORTER"/>
    <property type="match status" value="1"/>
</dbReference>
<dbReference type="GO" id="GO:0016020">
    <property type="term" value="C:membrane"/>
    <property type="evidence" value="ECO:0007669"/>
    <property type="project" value="UniProtKB-SubCell"/>
</dbReference>
<dbReference type="Proteomes" id="UP000186777">
    <property type="component" value="Unassembled WGS sequence"/>
</dbReference>
<feature type="transmembrane region" description="Helical" evidence="7">
    <location>
        <begin position="90"/>
        <end position="114"/>
    </location>
</feature>
<dbReference type="GO" id="GO:1902600">
    <property type="term" value="P:proton transmembrane transport"/>
    <property type="evidence" value="ECO:0007669"/>
    <property type="project" value="InterPro"/>
</dbReference>
<feature type="domain" description="RCK C-terminal" evidence="8">
    <location>
        <begin position="683"/>
        <end position="767"/>
    </location>
</feature>
<evidence type="ECO:0000256" key="7">
    <source>
        <dbReference type="SAM" id="Phobius"/>
    </source>
</evidence>
<organism evidence="9 10">
    <name type="scientific">Phascolarctobacterium succinatutens</name>
    <dbReference type="NCBI Taxonomy" id="626940"/>
    <lineage>
        <taxon>Bacteria</taxon>
        <taxon>Bacillati</taxon>
        <taxon>Bacillota</taxon>
        <taxon>Negativicutes</taxon>
        <taxon>Acidaminococcales</taxon>
        <taxon>Acidaminococcaceae</taxon>
        <taxon>Phascolarctobacterium</taxon>
    </lineage>
</organism>
<feature type="transmembrane region" description="Helical" evidence="7">
    <location>
        <begin position="359"/>
        <end position="382"/>
    </location>
</feature>
<dbReference type="GO" id="GO:0008324">
    <property type="term" value="F:monoatomic cation transmembrane transporter activity"/>
    <property type="evidence" value="ECO:0007669"/>
    <property type="project" value="InterPro"/>
</dbReference>
<dbReference type="Gene3D" id="3.30.70.1450">
    <property type="entry name" value="Regulator of K+ conductance, C-terminal domain"/>
    <property type="match status" value="2"/>
</dbReference>
<feature type="transmembrane region" description="Helical" evidence="7">
    <location>
        <begin position="59"/>
        <end position="78"/>
    </location>
</feature>
<dbReference type="InterPro" id="IPR006153">
    <property type="entry name" value="Cation/H_exchanger_TM"/>
</dbReference>
<feature type="transmembrane region" description="Helical" evidence="7">
    <location>
        <begin position="528"/>
        <end position="551"/>
    </location>
</feature>
<keyword evidence="6 7" id="KW-0472">Membrane</keyword>
<comment type="caution">
    <text evidence="9">The sequence shown here is derived from an EMBL/GenBank/DDBJ whole genome shotgun (WGS) entry which is preliminary data.</text>
</comment>
<feature type="domain" description="RCK C-terminal" evidence="8">
    <location>
        <begin position="579"/>
        <end position="663"/>
    </location>
</feature>
<dbReference type="InterPro" id="IPR036721">
    <property type="entry name" value="RCK_C_sf"/>
</dbReference>
<comment type="similarity">
    <text evidence="2">Belongs to the monovalent cation:proton antiporter 2 (CPA2) transporter (TC 2.A.37) family.</text>
</comment>
<dbReference type="STRING" id="626940.BHW43_08280"/>
<dbReference type="GO" id="GO:0015297">
    <property type="term" value="F:antiporter activity"/>
    <property type="evidence" value="ECO:0007669"/>
    <property type="project" value="InterPro"/>
</dbReference>
<feature type="transmembrane region" description="Helical" evidence="7">
    <location>
        <begin position="120"/>
        <end position="139"/>
    </location>
</feature>
<dbReference type="PANTHER" id="PTHR42751">
    <property type="entry name" value="SODIUM/HYDROGEN EXCHANGER FAMILY/TRKA DOMAIN PROTEIN"/>
    <property type="match status" value="1"/>
</dbReference>
<comment type="subcellular location">
    <subcellularLocation>
        <location evidence="1">Membrane</location>
        <topology evidence="1">Multi-pass membrane protein</topology>
    </subcellularLocation>
</comment>
<evidence type="ECO:0000256" key="5">
    <source>
        <dbReference type="ARBA" id="ARBA00022989"/>
    </source>
</evidence>
<keyword evidence="5 7" id="KW-1133">Transmembrane helix</keyword>
<evidence type="ECO:0000256" key="3">
    <source>
        <dbReference type="ARBA" id="ARBA00022448"/>
    </source>
</evidence>
<dbReference type="PROSITE" id="PS51202">
    <property type="entry name" value="RCK_C"/>
    <property type="match status" value="2"/>
</dbReference>
<dbReference type="InterPro" id="IPR038770">
    <property type="entry name" value="Na+/solute_symporter_sf"/>
</dbReference>
<evidence type="ECO:0000313" key="9">
    <source>
        <dbReference type="EMBL" id="OLA36847.1"/>
    </source>
</evidence>
<dbReference type="EMBL" id="MNTG01000038">
    <property type="protein sequence ID" value="OLA36847.1"/>
    <property type="molecule type" value="Genomic_DNA"/>
</dbReference>
<feature type="transmembrane region" description="Helical" evidence="7">
    <location>
        <begin position="151"/>
        <end position="176"/>
    </location>
</feature>
<feature type="transmembrane region" description="Helical" evidence="7">
    <location>
        <begin position="300"/>
        <end position="321"/>
    </location>
</feature>
<feature type="transmembrane region" description="Helical" evidence="7">
    <location>
        <begin position="6"/>
        <end position="25"/>
    </location>
</feature>
<feature type="transmembrane region" description="Helical" evidence="7">
    <location>
        <begin position="428"/>
        <end position="446"/>
    </location>
</feature>
<reference evidence="9 10" key="1">
    <citation type="journal article" date="2016" name="Nat. Biotechnol.">
        <title>Measurement of bacterial replication rates in microbial communities.</title>
        <authorList>
            <person name="Brown C.T."/>
            <person name="Olm M.R."/>
            <person name="Thomas B.C."/>
            <person name="Banfield J.F."/>
        </authorList>
    </citation>
    <scope>NUCLEOTIDE SEQUENCE [LARGE SCALE GENOMIC DNA]</scope>
    <source>
        <strain evidence="9">46_33</strain>
    </source>
</reference>
<proteinExistence type="inferred from homology"/>
<dbReference type="RefSeq" id="WP_418305147.1">
    <property type="nucleotide sequence ID" value="NZ_DBEZXK010000080.1"/>
</dbReference>
<feature type="transmembrane region" description="Helical" evidence="7">
    <location>
        <begin position="223"/>
        <end position="240"/>
    </location>
</feature>
<accession>A0A1Q6R3C4</accession>
<feature type="transmembrane region" description="Helical" evidence="7">
    <location>
        <begin position="188"/>
        <end position="211"/>
    </location>
</feature>
<keyword evidence="4 7" id="KW-0812">Transmembrane</keyword>
<feature type="transmembrane region" description="Helical" evidence="7">
    <location>
        <begin position="32"/>
        <end position="53"/>
    </location>
</feature>
<dbReference type="InterPro" id="IPR006037">
    <property type="entry name" value="RCK_C"/>
</dbReference>
<evidence type="ECO:0000259" key="8">
    <source>
        <dbReference type="PROSITE" id="PS51202"/>
    </source>
</evidence>
<dbReference type="SUPFAM" id="SSF116726">
    <property type="entry name" value="TrkA C-terminal domain-like"/>
    <property type="match status" value="2"/>
</dbReference>
<name>A0A1Q6R3C4_9FIRM</name>
<dbReference type="Pfam" id="PF00999">
    <property type="entry name" value="Na_H_Exchanger"/>
    <property type="match status" value="1"/>
</dbReference>
<dbReference type="Gene3D" id="1.20.1530.20">
    <property type="match status" value="1"/>
</dbReference>
<feature type="transmembrane region" description="Helical" evidence="7">
    <location>
        <begin position="333"/>
        <end position="353"/>
    </location>
</feature>
<evidence type="ECO:0000313" key="10">
    <source>
        <dbReference type="Proteomes" id="UP000186777"/>
    </source>
</evidence>
<dbReference type="AlphaFoldDB" id="A0A1Q6R3C4"/>
<protein>
    <recommendedName>
        <fullName evidence="8">RCK C-terminal domain-containing protein</fullName>
    </recommendedName>
</protein>
<dbReference type="GO" id="GO:0006813">
    <property type="term" value="P:potassium ion transport"/>
    <property type="evidence" value="ECO:0007669"/>
    <property type="project" value="InterPro"/>
</dbReference>
<feature type="transmembrane region" description="Helical" evidence="7">
    <location>
        <begin position="458"/>
        <end position="480"/>
    </location>
</feature>
<sequence>MTHLPTIINDLAMILLVAGVTTILFKKINQPLVLGYIVAGFITGPHFNFFPTITDKANVHAWSEIGVIFLLFALGLEFSFYKLKSVGSTAFIATAVEIGGMLAVGYFAGTLLGWNHMDSLFLGGMLSMSSTTIIIKAFDDLKLRAQRFTEIVFGVLIIEDIAGIVMMVLLATMAVASADVSTMELLLSIGRLIFFLVLWFVLGMYLVPSFFKWAKQLMNEETLVVVSIGLCLGMVVLATQLGFSSALGAFIMGSLIAEAPNAEKIEHLVAPIKDLFGAVFFVSVGMMVDPAILLEQALPIFVLVVATIIGKLIFSTGGVLASGQSLNTSVHCGFSLAQIGEFSFIIASLGMSLGVISSFLYPIIVAVSVITTFTTPFCIMAAEPFYQKLLKLLPSQAKSWLDRYTGTTTDDDKDQDWKNLLTGYTMRMLIFITLLAAIALGAEYYLLPYLGNTLKLPYSRLLTAAATFIIMSPILRAVLVNRAGNGDLFSKLWFKKRANHLPLMFLVFGKLLVASASLYFIFHTLLKLHGFLACVSILLATYFISSSDWLMSEYLRIESRFLVNLNEKHMRKHRESTPSDSRTWFDEDLQLVYYDLQKDSSIIGKTLRSLGFRESYGCNVLQLLGSNRTVDMPGGEQIVEKGDKLLLIGTASQLQVFDAAVRQRSLGLERCDLPQSLREFMLDNHQNKPEQQFLSLAITIDKHSPILGTSLKAADLRNKWSCLVVGLERGAFTITNPHVSLVFEENDLLWVLGKQKMMNTLIREEIL</sequence>
<feature type="transmembrane region" description="Helical" evidence="7">
    <location>
        <begin position="275"/>
        <end position="294"/>
    </location>
</feature>
<feature type="transmembrane region" description="Helical" evidence="7">
    <location>
        <begin position="501"/>
        <end position="522"/>
    </location>
</feature>
<evidence type="ECO:0000256" key="1">
    <source>
        <dbReference type="ARBA" id="ARBA00004141"/>
    </source>
</evidence>